<dbReference type="EMBL" id="JASCTH010000004">
    <property type="protein sequence ID" value="MDI6098350.1"/>
    <property type="molecule type" value="Genomic_DNA"/>
</dbReference>
<organism evidence="2 3">
    <name type="scientific">Actinoplanes sandaracinus</name>
    <dbReference type="NCBI Taxonomy" id="3045177"/>
    <lineage>
        <taxon>Bacteria</taxon>
        <taxon>Bacillati</taxon>
        <taxon>Actinomycetota</taxon>
        <taxon>Actinomycetes</taxon>
        <taxon>Micromonosporales</taxon>
        <taxon>Micromonosporaceae</taxon>
        <taxon>Actinoplanes</taxon>
    </lineage>
</organism>
<dbReference type="RefSeq" id="WP_282757968.1">
    <property type="nucleotide sequence ID" value="NZ_JASCTH010000004.1"/>
</dbReference>
<evidence type="ECO:0000256" key="1">
    <source>
        <dbReference type="SAM" id="Phobius"/>
    </source>
</evidence>
<feature type="transmembrane region" description="Helical" evidence="1">
    <location>
        <begin position="89"/>
        <end position="114"/>
    </location>
</feature>
<dbReference type="Proteomes" id="UP001241758">
    <property type="component" value="Unassembled WGS sequence"/>
</dbReference>
<comment type="caution">
    <text evidence="2">The sequence shown here is derived from an EMBL/GenBank/DDBJ whole genome shotgun (WGS) entry which is preliminary data.</text>
</comment>
<keyword evidence="1" id="KW-0812">Transmembrane</keyword>
<name>A0ABT6WF59_9ACTN</name>
<keyword evidence="3" id="KW-1185">Reference proteome</keyword>
<protein>
    <recommendedName>
        <fullName evidence="4">ABC transporter permease</fullName>
    </recommendedName>
</protein>
<feature type="transmembrane region" description="Helical" evidence="1">
    <location>
        <begin position="48"/>
        <end position="68"/>
    </location>
</feature>
<feature type="transmembrane region" description="Helical" evidence="1">
    <location>
        <begin position="12"/>
        <end position="36"/>
    </location>
</feature>
<feature type="transmembrane region" description="Helical" evidence="1">
    <location>
        <begin position="154"/>
        <end position="172"/>
    </location>
</feature>
<keyword evidence="1" id="KW-1133">Transmembrane helix</keyword>
<feature type="transmembrane region" description="Helical" evidence="1">
    <location>
        <begin position="192"/>
        <end position="212"/>
    </location>
</feature>
<feature type="transmembrane region" description="Helical" evidence="1">
    <location>
        <begin position="126"/>
        <end position="147"/>
    </location>
</feature>
<accession>A0ABT6WF59</accession>
<feature type="transmembrane region" description="Helical" evidence="1">
    <location>
        <begin position="224"/>
        <end position="243"/>
    </location>
</feature>
<sequence>MTAFLLHLRSSVARWALVPLTVLGVAVVFGGTRFWVGIWPETGAAAQVSASFLSIFAAGVTAWIAATVEVRGMREQAAAAALRPLTVELTRFAAALTWLLAPYLLVSAAAFTYTAVSISAPGIRSFVAYIMLGVVLMVFATAWGWLAGRLFPPLIAALCAALSWFLLASVLGDSTGAAPLSGPPWLEVPFPAVGLRLVAVLVFAVAVCGIGWRAGRPGRFERQIAGALAALLGVAVVHVATTVPDRRTPVAQPLCVQGTIEYCLWPEHAKYRSMVAEVDAQVAALPVTLPLPRRIVDYRLSGSTRWVDDIEMDIPGDFDPEFDISEESRWALARAVGRAITQKVFDGCDPAVEDPQERWEQLSAWLEWRLAGGGTPDYRTNAADDTQAAWATGRRIAAERSEQDQSVWVTNLIAEKKADYCRAG</sequence>
<evidence type="ECO:0000313" key="2">
    <source>
        <dbReference type="EMBL" id="MDI6098350.1"/>
    </source>
</evidence>
<evidence type="ECO:0000313" key="3">
    <source>
        <dbReference type="Proteomes" id="UP001241758"/>
    </source>
</evidence>
<keyword evidence="1" id="KW-0472">Membrane</keyword>
<reference evidence="2 3" key="1">
    <citation type="submission" date="2023-05" db="EMBL/GenBank/DDBJ databases">
        <title>Actinoplanes sp. NEAU-A12 genome sequencing.</title>
        <authorList>
            <person name="Wang Z.-S."/>
        </authorList>
    </citation>
    <scope>NUCLEOTIDE SEQUENCE [LARGE SCALE GENOMIC DNA]</scope>
    <source>
        <strain evidence="2 3">NEAU-A12</strain>
    </source>
</reference>
<proteinExistence type="predicted"/>
<evidence type="ECO:0008006" key="4">
    <source>
        <dbReference type="Google" id="ProtNLM"/>
    </source>
</evidence>
<gene>
    <name evidence="2" type="ORF">QLQ12_07010</name>
</gene>